<proteinExistence type="inferred from homology"/>
<dbReference type="EMBL" id="MBFT01000321">
    <property type="protein sequence ID" value="PVU93481.1"/>
    <property type="molecule type" value="Genomic_DNA"/>
</dbReference>
<dbReference type="AlphaFoldDB" id="A0A2T9YMD2"/>
<evidence type="ECO:0000256" key="3">
    <source>
        <dbReference type="ARBA" id="ARBA00022723"/>
    </source>
</evidence>
<dbReference type="STRING" id="61424.A0A2T9YMD2"/>
<evidence type="ECO:0000259" key="7">
    <source>
        <dbReference type="PROSITE" id="PS51837"/>
    </source>
</evidence>
<dbReference type="PROSITE" id="PS51837">
    <property type="entry name" value="LITAF"/>
    <property type="match status" value="1"/>
</dbReference>
<keyword evidence="6" id="KW-1133">Transmembrane helix</keyword>
<feature type="domain" description="LITAF" evidence="7">
    <location>
        <begin position="57"/>
        <end position="141"/>
    </location>
</feature>
<reference evidence="8 9" key="1">
    <citation type="journal article" date="2018" name="MBio">
        <title>Comparative Genomics Reveals the Core Gene Toolbox for the Fungus-Insect Symbiosis.</title>
        <authorList>
            <person name="Wang Y."/>
            <person name="Stata M."/>
            <person name="Wang W."/>
            <person name="Stajich J.E."/>
            <person name="White M.M."/>
            <person name="Moncalvo J.M."/>
        </authorList>
    </citation>
    <scope>NUCLEOTIDE SEQUENCE [LARGE SCALE GENOMIC DNA]</scope>
    <source>
        <strain evidence="8 9">AUS-77-4</strain>
    </source>
</reference>
<dbReference type="SMART" id="SM00714">
    <property type="entry name" value="LITAF"/>
    <property type="match status" value="1"/>
</dbReference>
<keyword evidence="4" id="KW-0862">Zinc</keyword>
<dbReference type="PANTHER" id="PTHR23292:SF6">
    <property type="entry name" value="FI16602P1-RELATED"/>
    <property type="match status" value="1"/>
</dbReference>
<dbReference type="Pfam" id="PF10601">
    <property type="entry name" value="zf-LITAF-like"/>
    <property type="match status" value="1"/>
</dbReference>
<comment type="caution">
    <text evidence="8">The sequence shown here is derived from an EMBL/GenBank/DDBJ whole genome shotgun (WGS) entry which is preliminary data.</text>
</comment>
<name>A0A2T9YMD2_9FUNG</name>
<accession>A0A2T9YMD2</accession>
<comment type="subcellular location">
    <subcellularLocation>
        <location evidence="1">Membrane</location>
        <topology evidence="1">Peripheral membrane protein</topology>
    </subcellularLocation>
</comment>
<keyword evidence="5 6" id="KW-0472">Membrane</keyword>
<evidence type="ECO:0000256" key="2">
    <source>
        <dbReference type="ARBA" id="ARBA00005975"/>
    </source>
</evidence>
<dbReference type="InterPro" id="IPR006629">
    <property type="entry name" value="LITAF"/>
</dbReference>
<protein>
    <recommendedName>
        <fullName evidence="7">LITAF domain-containing protein</fullName>
    </recommendedName>
</protein>
<dbReference type="OrthoDB" id="5599753at2759"/>
<keyword evidence="6" id="KW-0812">Transmembrane</keyword>
<sequence length="147" mass="16457">MYINTKYQEAFGDEKSSLNNPVQYENSEFLQRSINGSQMPSTAPYQAMNGSKPIYQTQNNFVRGSSKNKIKGIPVNIICPNCHQNVVTVIKRKNGKKMVLAVVGTAIVCWPLAWIPLLVKPLKNKKHICPSCNTDLGKTIYLQSQTI</sequence>
<evidence type="ECO:0000313" key="9">
    <source>
        <dbReference type="Proteomes" id="UP000245699"/>
    </source>
</evidence>
<dbReference type="GO" id="GO:0008270">
    <property type="term" value="F:zinc ion binding"/>
    <property type="evidence" value="ECO:0007669"/>
    <property type="project" value="TreeGrafter"/>
</dbReference>
<keyword evidence="3" id="KW-0479">Metal-binding</keyword>
<keyword evidence="9" id="KW-1185">Reference proteome</keyword>
<feature type="transmembrane region" description="Helical" evidence="6">
    <location>
        <begin position="98"/>
        <end position="119"/>
    </location>
</feature>
<gene>
    <name evidence="8" type="ORF">BB559_003266</name>
</gene>
<comment type="similarity">
    <text evidence="2">Belongs to the CDIP1/LITAF family.</text>
</comment>
<evidence type="ECO:0000256" key="5">
    <source>
        <dbReference type="ARBA" id="ARBA00023136"/>
    </source>
</evidence>
<dbReference type="GO" id="GO:0016020">
    <property type="term" value="C:membrane"/>
    <property type="evidence" value="ECO:0007669"/>
    <property type="project" value="UniProtKB-SubCell"/>
</dbReference>
<organism evidence="8 9">
    <name type="scientific">Furculomyces boomerangus</name>
    <dbReference type="NCBI Taxonomy" id="61424"/>
    <lineage>
        <taxon>Eukaryota</taxon>
        <taxon>Fungi</taxon>
        <taxon>Fungi incertae sedis</taxon>
        <taxon>Zoopagomycota</taxon>
        <taxon>Kickxellomycotina</taxon>
        <taxon>Harpellomycetes</taxon>
        <taxon>Harpellales</taxon>
        <taxon>Harpellaceae</taxon>
        <taxon>Furculomyces</taxon>
    </lineage>
</organism>
<evidence type="ECO:0000256" key="1">
    <source>
        <dbReference type="ARBA" id="ARBA00004170"/>
    </source>
</evidence>
<evidence type="ECO:0000313" key="8">
    <source>
        <dbReference type="EMBL" id="PVU93481.1"/>
    </source>
</evidence>
<dbReference type="PANTHER" id="PTHR23292">
    <property type="entry name" value="LIPOPOLYSACCHARIDE-INDUCED TUMOR NECROSIS FACTOR-ALPHA FACTOR"/>
    <property type="match status" value="1"/>
</dbReference>
<dbReference type="InterPro" id="IPR037519">
    <property type="entry name" value="LITAF_fam"/>
</dbReference>
<dbReference type="Proteomes" id="UP000245699">
    <property type="component" value="Unassembled WGS sequence"/>
</dbReference>
<evidence type="ECO:0000256" key="4">
    <source>
        <dbReference type="ARBA" id="ARBA00022833"/>
    </source>
</evidence>
<evidence type="ECO:0000256" key="6">
    <source>
        <dbReference type="SAM" id="Phobius"/>
    </source>
</evidence>